<dbReference type="AlphaFoldDB" id="A0A0B7ATW3"/>
<accession>A0A0B7ATW3</accession>
<protein>
    <submittedName>
        <fullName evidence="1">Uncharacterized protein</fullName>
    </submittedName>
</protein>
<sequence>MVINWVFPQDEKRKAVQDKQWSIHHRDNGKNVDLREHGKTFEEELKSMNRTKFKLEKNAQARKE</sequence>
<reference evidence="1" key="1">
    <citation type="submission" date="2014-12" db="EMBL/GenBank/DDBJ databases">
        <title>Insight into the proteome of Arion vulgaris.</title>
        <authorList>
            <person name="Aradska J."/>
            <person name="Bulat T."/>
            <person name="Smidak R."/>
            <person name="Sarate P."/>
            <person name="Gangsoo J."/>
            <person name="Sialana F."/>
            <person name="Bilban M."/>
            <person name="Lubec G."/>
        </authorList>
    </citation>
    <scope>NUCLEOTIDE SEQUENCE</scope>
    <source>
        <tissue evidence="1">Skin</tissue>
    </source>
</reference>
<organism evidence="1">
    <name type="scientific">Arion vulgaris</name>
    <dbReference type="NCBI Taxonomy" id="1028688"/>
    <lineage>
        <taxon>Eukaryota</taxon>
        <taxon>Metazoa</taxon>
        <taxon>Spiralia</taxon>
        <taxon>Lophotrochozoa</taxon>
        <taxon>Mollusca</taxon>
        <taxon>Gastropoda</taxon>
        <taxon>Heterobranchia</taxon>
        <taxon>Euthyneura</taxon>
        <taxon>Panpulmonata</taxon>
        <taxon>Eupulmonata</taxon>
        <taxon>Stylommatophora</taxon>
        <taxon>Helicina</taxon>
        <taxon>Arionoidea</taxon>
        <taxon>Arionidae</taxon>
        <taxon>Arion</taxon>
    </lineage>
</organism>
<proteinExistence type="predicted"/>
<name>A0A0B7ATW3_9EUPU</name>
<dbReference type="EMBL" id="HACG01037448">
    <property type="protein sequence ID" value="CEK84313.1"/>
    <property type="molecule type" value="Transcribed_RNA"/>
</dbReference>
<evidence type="ECO:0000313" key="1">
    <source>
        <dbReference type="EMBL" id="CEK84313.1"/>
    </source>
</evidence>
<gene>
    <name evidence="1" type="primary">ORF141976</name>
</gene>